<evidence type="ECO:0000313" key="3">
    <source>
        <dbReference type="Proteomes" id="UP001142489"/>
    </source>
</evidence>
<dbReference type="EMBL" id="JAPFRF010000011">
    <property type="protein sequence ID" value="KAJ7317007.1"/>
    <property type="molecule type" value="Genomic_DNA"/>
</dbReference>
<organism evidence="2 3">
    <name type="scientific">Phrynocephalus forsythii</name>
    <dbReference type="NCBI Taxonomy" id="171643"/>
    <lineage>
        <taxon>Eukaryota</taxon>
        <taxon>Metazoa</taxon>
        <taxon>Chordata</taxon>
        <taxon>Craniata</taxon>
        <taxon>Vertebrata</taxon>
        <taxon>Euteleostomi</taxon>
        <taxon>Lepidosauria</taxon>
        <taxon>Squamata</taxon>
        <taxon>Bifurcata</taxon>
        <taxon>Unidentata</taxon>
        <taxon>Episquamata</taxon>
        <taxon>Toxicofera</taxon>
        <taxon>Iguania</taxon>
        <taxon>Acrodonta</taxon>
        <taxon>Agamidae</taxon>
        <taxon>Agaminae</taxon>
        <taxon>Phrynocephalus</taxon>
    </lineage>
</organism>
<dbReference type="Proteomes" id="UP001142489">
    <property type="component" value="Unassembled WGS sequence"/>
</dbReference>
<reference evidence="2" key="1">
    <citation type="journal article" date="2023" name="DNA Res.">
        <title>Chromosome-level genome assembly of Phrynocephalus forsythii using third-generation DNA sequencing and Hi-C analysis.</title>
        <authorList>
            <person name="Qi Y."/>
            <person name="Zhao W."/>
            <person name="Zhao Y."/>
            <person name="Niu C."/>
            <person name="Cao S."/>
            <person name="Zhang Y."/>
        </authorList>
    </citation>
    <scope>NUCLEOTIDE SEQUENCE</scope>
    <source>
        <tissue evidence="2">Muscle</tissue>
    </source>
</reference>
<keyword evidence="3" id="KW-1185">Reference proteome</keyword>
<proteinExistence type="predicted"/>
<comment type="caution">
    <text evidence="2">The sequence shown here is derived from an EMBL/GenBank/DDBJ whole genome shotgun (WGS) entry which is preliminary data.</text>
</comment>
<gene>
    <name evidence="2" type="ORF">JRQ81_003169</name>
</gene>
<protein>
    <submittedName>
        <fullName evidence="2">Uncharacterized protein</fullName>
    </submittedName>
</protein>
<accession>A0A9Q0XMK7</accession>
<feature type="non-terminal residue" evidence="2">
    <location>
        <position position="73"/>
    </location>
</feature>
<feature type="region of interest" description="Disordered" evidence="1">
    <location>
        <begin position="1"/>
        <end position="55"/>
    </location>
</feature>
<dbReference type="AlphaFoldDB" id="A0A9Q0XMK7"/>
<name>A0A9Q0XMK7_9SAUR</name>
<sequence>RRAAVPKEASSHPWGAHRHPPPNPTPRFLSDDSKQQLWKRKSADRSSFVKSSIKGREGNRFESIITFKAGTRS</sequence>
<evidence type="ECO:0000313" key="2">
    <source>
        <dbReference type="EMBL" id="KAJ7317007.1"/>
    </source>
</evidence>
<evidence type="ECO:0000256" key="1">
    <source>
        <dbReference type="SAM" id="MobiDB-lite"/>
    </source>
</evidence>